<dbReference type="GeneID" id="36842037"/>
<feature type="compositionally biased region" description="Acidic residues" evidence="1">
    <location>
        <begin position="257"/>
        <end position="285"/>
    </location>
</feature>
<feature type="compositionally biased region" description="Acidic residues" evidence="1">
    <location>
        <begin position="319"/>
        <end position="341"/>
    </location>
</feature>
<dbReference type="RefSeq" id="YP_009481578.1">
    <property type="nucleotide sequence ID" value="NC_037665.1"/>
</dbReference>
<feature type="compositionally biased region" description="Polar residues" evidence="1">
    <location>
        <begin position="342"/>
        <end position="351"/>
    </location>
</feature>
<proteinExistence type="predicted"/>
<protein>
    <submittedName>
        <fullName evidence="2">Uncharacterized protein</fullName>
    </submittedName>
</protein>
<gene>
    <name evidence="2" type="ORF">pmac_cds_894</name>
</gene>
<dbReference type="EMBL" id="MG011691">
    <property type="protein sequence ID" value="AVK77582.1"/>
    <property type="molecule type" value="Genomic_DNA"/>
</dbReference>
<name>A0A2U7UGL7_9VIRU</name>
<feature type="compositionally biased region" description="Basic and acidic residues" evidence="1">
    <location>
        <begin position="245"/>
        <end position="256"/>
    </location>
</feature>
<dbReference type="Proteomes" id="UP000249758">
    <property type="component" value="Segment"/>
</dbReference>
<feature type="compositionally biased region" description="Acidic residues" evidence="1">
    <location>
        <begin position="235"/>
        <end position="244"/>
    </location>
</feature>
<sequence length="374" mass="41873">MNDDGTSTVYMQNTHKRGREHDVRAAGTTPNTSTVANENRDQAHLRSEPSSLLCKEGRSRKRLRVTDCPWTDAVQAPTVWALVVDYMLAKVYALDRSSFGGGADKGHLRAARTLLRIGSTCRALYTCVGGLCMRLDALVGIEDDTGEKSLLWCAVARTDVTPHEATFDTDHTVYHSLLHIERLVMRSGHLCARDLDRPFGCTVVVSSTVDLSAPAEGDAVRPMLIVAKAKSCKDDIDDVDDDQKENDKERNDKDADKEECESDDDEDDDEDQDSSDEDSDDDNDDESRPFKSTIDIPSYQDLWDQVKWPRAKDLHSGDENDNGSEDEEFEDYGDTHEEEEGTLSQQDSKGRNWTLTIYSHYHHGLTLVDVQIVP</sequence>
<feature type="compositionally biased region" description="Basic and acidic residues" evidence="1">
    <location>
        <begin position="38"/>
        <end position="47"/>
    </location>
</feature>
<evidence type="ECO:0000313" key="2">
    <source>
        <dbReference type="EMBL" id="AVK77582.1"/>
    </source>
</evidence>
<accession>A0A2U7UGL7</accession>
<reference evidence="2" key="1">
    <citation type="journal article" date="2018" name="Nat. Commun.">
        <title>Diversity and evolution of the emerging Pandoraviridae family.</title>
        <authorList>
            <person name="Legendre M."/>
            <person name="Fabre E."/>
            <person name="Poirot O."/>
            <person name="Jeudy S."/>
            <person name="Lartigue A."/>
            <person name="Alempic J.M."/>
            <person name="Beucher L."/>
            <person name="Philippe N."/>
            <person name="Bertaux L."/>
            <person name="Christo-Foroux E."/>
            <person name="Labadie K."/>
            <person name="Coute Y."/>
            <person name="Abergel C."/>
            <person name="Claverie J.M."/>
        </authorList>
    </citation>
    <scope>NUCLEOTIDE SEQUENCE [LARGE SCALE GENOMIC DNA]</scope>
    <source>
        <strain evidence="2">Macleodensis</strain>
    </source>
</reference>
<feature type="compositionally biased region" description="Polar residues" evidence="1">
    <location>
        <begin position="28"/>
        <end position="37"/>
    </location>
</feature>
<dbReference type="KEGG" id="vg:36842037"/>
<feature type="region of interest" description="Disordered" evidence="1">
    <location>
        <begin position="235"/>
        <end position="351"/>
    </location>
</feature>
<organism evidence="2">
    <name type="scientific">Pandoravirus macleodensis</name>
    <dbReference type="NCBI Taxonomy" id="2107707"/>
    <lineage>
        <taxon>Viruses</taxon>
        <taxon>Pandoravirus</taxon>
    </lineage>
</organism>
<evidence type="ECO:0000256" key="1">
    <source>
        <dbReference type="SAM" id="MobiDB-lite"/>
    </source>
</evidence>
<feature type="region of interest" description="Disordered" evidence="1">
    <location>
        <begin position="13"/>
        <end position="51"/>
    </location>
</feature>